<accession>A0ABY2S9U5</accession>
<dbReference type="RefSeq" id="WP_112270620.1">
    <property type="nucleotide sequence ID" value="NZ_SWMS01000002.1"/>
</dbReference>
<gene>
    <name evidence="2" type="ORF">FCN18_05465</name>
</gene>
<feature type="region of interest" description="Disordered" evidence="1">
    <location>
        <begin position="1"/>
        <end position="21"/>
    </location>
</feature>
<organism evidence="2 3">
    <name type="scientific">Prauserella endophytica</name>
    <dbReference type="NCBI Taxonomy" id="1592324"/>
    <lineage>
        <taxon>Bacteria</taxon>
        <taxon>Bacillati</taxon>
        <taxon>Actinomycetota</taxon>
        <taxon>Actinomycetes</taxon>
        <taxon>Pseudonocardiales</taxon>
        <taxon>Pseudonocardiaceae</taxon>
        <taxon>Prauserella</taxon>
        <taxon>Prauserella coralliicola group</taxon>
    </lineage>
</organism>
<dbReference type="EMBL" id="SWMS01000002">
    <property type="protein sequence ID" value="TKG72685.1"/>
    <property type="molecule type" value="Genomic_DNA"/>
</dbReference>
<evidence type="ECO:0000256" key="1">
    <source>
        <dbReference type="SAM" id="MobiDB-lite"/>
    </source>
</evidence>
<dbReference type="Proteomes" id="UP000309992">
    <property type="component" value="Unassembled WGS sequence"/>
</dbReference>
<evidence type="ECO:0000313" key="3">
    <source>
        <dbReference type="Proteomes" id="UP000309992"/>
    </source>
</evidence>
<comment type="caution">
    <text evidence="2">The sequence shown here is derived from an EMBL/GenBank/DDBJ whole genome shotgun (WGS) entry which is preliminary data.</text>
</comment>
<protein>
    <submittedName>
        <fullName evidence="2">Uncharacterized protein</fullName>
    </submittedName>
</protein>
<name>A0ABY2S9U5_9PSEU</name>
<proteinExistence type="predicted"/>
<sequence length="239" mass="26286">MLGWLKRNRSDTPGPDVPAAAAGIPRWPLETWRGGLSADVPGYTTLCLTPAFPEEPETRNLRDGDALNRIIEVARTDGSTSPAMAAVVEDLLADPRYAALDSLYSWLAPVYRGTDRQLEVIEQGLRTCPRKYWLLDLAGTAMLQRGRGAEALYYWAHSVTNAESVGEGREASAYDFLIVTAHVLGERTATKAFRARADQADHPQTVLDEEYTALVERAFRKGTKAMKAVVQTLAQRVPA</sequence>
<reference evidence="2 3" key="1">
    <citation type="journal article" date="2015" name="Antonie Van Leeuwenhoek">
        <title>Prauserella endophytica sp. nov., an endophytic actinobacterium isolated from Tamarix taklamakanensis.</title>
        <authorList>
            <person name="Liu J.M."/>
            <person name="Habden X."/>
            <person name="Guo L."/>
            <person name="Tuo L."/>
            <person name="Jiang Z.K."/>
            <person name="Liu S.W."/>
            <person name="Liu X.F."/>
            <person name="Chen L."/>
            <person name="Li R.F."/>
            <person name="Zhang Y.Q."/>
            <person name="Sun C.H."/>
        </authorList>
    </citation>
    <scope>NUCLEOTIDE SEQUENCE [LARGE SCALE GENOMIC DNA]</scope>
    <source>
        <strain evidence="2 3">CGMCC 4.7182</strain>
    </source>
</reference>
<keyword evidence="3" id="KW-1185">Reference proteome</keyword>
<evidence type="ECO:0000313" key="2">
    <source>
        <dbReference type="EMBL" id="TKG72685.1"/>
    </source>
</evidence>